<reference evidence="1" key="1">
    <citation type="submission" date="2024-12" db="EMBL/GenBank/DDBJ databases">
        <title>Comparative genomics and development of molecular markers within Purpureocillium lilacinum and among Purpureocillium species.</title>
        <authorList>
            <person name="Yeh Z.-Y."/>
            <person name="Ni N.-T."/>
            <person name="Lo P.-H."/>
            <person name="Mushyakhwo K."/>
            <person name="Lin C.-F."/>
            <person name="Nai Y.-S."/>
        </authorList>
    </citation>
    <scope>NUCLEOTIDE SEQUENCE</scope>
    <source>
        <strain evidence="1">NCHU-NPUST-175</strain>
    </source>
</reference>
<dbReference type="Proteomes" id="UP001638806">
    <property type="component" value="Unassembled WGS sequence"/>
</dbReference>
<evidence type="ECO:0000313" key="1">
    <source>
        <dbReference type="EMBL" id="KAL3960922.1"/>
    </source>
</evidence>
<comment type="caution">
    <text evidence="1">The sequence shown here is derived from an EMBL/GenBank/DDBJ whole genome shotgun (WGS) entry which is preliminary data.</text>
</comment>
<name>A0ACC4DX40_PURLI</name>
<proteinExistence type="predicted"/>
<dbReference type="EMBL" id="JBGNUJ010000004">
    <property type="protein sequence ID" value="KAL3960922.1"/>
    <property type="molecule type" value="Genomic_DNA"/>
</dbReference>
<sequence length="162" mass="17570">MSSRARHGTLHRASQHEPRVEYVAPRAFVTRASAVLHWLAALGLAEARGAANASATAAGDEHRGRTPGTSAGIQGARMAARACHHHHLGPTKWLARLASCTIWRVGVELVLIPMFFCSRLNDKDAWRLPGEAGWGPCHPFERLHLPEQPLEISGLGQDPSAK</sequence>
<evidence type="ECO:0000313" key="2">
    <source>
        <dbReference type="Proteomes" id="UP001638806"/>
    </source>
</evidence>
<keyword evidence="2" id="KW-1185">Reference proteome</keyword>
<accession>A0ACC4DX40</accession>
<protein>
    <submittedName>
        <fullName evidence="1">Uncharacterized protein</fullName>
    </submittedName>
</protein>
<organism evidence="1 2">
    <name type="scientific">Purpureocillium lilacinum</name>
    <name type="common">Paecilomyces lilacinus</name>
    <dbReference type="NCBI Taxonomy" id="33203"/>
    <lineage>
        <taxon>Eukaryota</taxon>
        <taxon>Fungi</taxon>
        <taxon>Dikarya</taxon>
        <taxon>Ascomycota</taxon>
        <taxon>Pezizomycotina</taxon>
        <taxon>Sordariomycetes</taxon>
        <taxon>Hypocreomycetidae</taxon>
        <taxon>Hypocreales</taxon>
        <taxon>Ophiocordycipitaceae</taxon>
        <taxon>Purpureocillium</taxon>
    </lineage>
</organism>
<gene>
    <name evidence="1" type="ORF">ACCO45_006039</name>
</gene>